<name>A0AAV4TIY4_9ARAC</name>
<evidence type="ECO:0000313" key="1">
    <source>
        <dbReference type="EMBL" id="GIY45674.1"/>
    </source>
</evidence>
<accession>A0AAV4TIY4</accession>
<organism evidence="1 2">
    <name type="scientific">Caerostris darwini</name>
    <dbReference type="NCBI Taxonomy" id="1538125"/>
    <lineage>
        <taxon>Eukaryota</taxon>
        <taxon>Metazoa</taxon>
        <taxon>Ecdysozoa</taxon>
        <taxon>Arthropoda</taxon>
        <taxon>Chelicerata</taxon>
        <taxon>Arachnida</taxon>
        <taxon>Araneae</taxon>
        <taxon>Araneomorphae</taxon>
        <taxon>Entelegynae</taxon>
        <taxon>Araneoidea</taxon>
        <taxon>Araneidae</taxon>
        <taxon>Caerostris</taxon>
    </lineage>
</organism>
<keyword evidence="2" id="KW-1185">Reference proteome</keyword>
<reference evidence="1 2" key="1">
    <citation type="submission" date="2021-06" db="EMBL/GenBank/DDBJ databases">
        <title>Caerostris darwini draft genome.</title>
        <authorList>
            <person name="Kono N."/>
            <person name="Arakawa K."/>
        </authorList>
    </citation>
    <scope>NUCLEOTIDE SEQUENCE [LARGE SCALE GENOMIC DNA]</scope>
</reference>
<comment type="caution">
    <text evidence="1">The sequence shown here is derived from an EMBL/GenBank/DDBJ whole genome shotgun (WGS) entry which is preliminary data.</text>
</comment>
<dbReference type="AlphaFoldDB" id="A0AAV4TIY4"/>
<gene>
    <name evidence="1" type="ORF">CDAR_576641</name>
</gene>
<sequence>MQPYLQPRFHTSTKRFTTAIQRILRKILNSPLYLLQDAGPQIAESSTRRENRALTVTVKDTHACPLKVTPRRWKAVAFAFVKSRRMDTTFRARNVKLEFFFWKTVNRWGENLPHPTPKSKRDVSRRN</sequence>
<protein>
    <submittedName>
        <fullName evidence="1">Uncharacterized protein</fullName>
    </submittedName>
</protein>
<dbReference type="EMBL" id="BPLQ01009653">
    <property type="protein sequence ID" value="GIY45674.1"/>
    <property type="molecule type" value="Genomic_DNA"/>
</dbReference>
<proteinExistence type="predicted"/>
<evidence type="ECO:0000313" key="2">
    <source>
        <dbReference type="Proteomes" id="UP001054837"/>
    </source>
</evidence>
<dbReference type="Proteomes" id="UP001054837">
    <property type="component" value="Unassembled WGS sequence"/>
</dbReference>